<reference evidence="2 3" key="1">
    <citation type="submission" date="2016-09" db="EMBL/GenBank/DDBJ databases">
        <authorList>
            <person name="Capua I."/>
            <person name="De Benedictis P."/>
            <person name="Joannis T."/>
            <person name="Lombin L.H."/>
            <person name="Cattoli G."/>
        </authorList>
    </citation>
    <scope>NUCLEOTIDE SEQUENCE [LARGE SCALE GENOMIC DNA]</scope>
    <source>
        <strain evidence="2 3">NRS-1</strain>
    </source>
</reference>
<feature type="transmembrane region" description="Helical" evidence="1">
    <location>
        <begin position="236"/>
        <end position="256"/>
    </location>
</feature>
<dbReference type="RefSeq" id="WP_069796460.1">
    <property type="nucleotide sequence ID" value="NZ_CP034157.1"/>
</dbReference>
<comment type="caution">
    <text evidence="2">The sequence shown here is derived from an EMBL/GenBank/DDBJ whole genome shotgun (WGS) entry which is preliminary data.</text>
</comment>
<feature type="transmembrane region" description="Helical" evidence="1">
    <location>
        <begin position="103"/>
        <end position="124"/>
    </location>
</feature>
<feature type="transmembrane region" description="Helical" evidence="1">
    <location>
        <begin position="47"/>
        <end position="66"/>
    </location>
</feature>
<name>A0A1E5UHX9_9FLAO</name>
<feature type="transmembrane region" description="Helical" evidence="1">
    <location>
        <begin position="277"/>
        <end position="300"/>
    </location>
</feature>
<organism evidence="2 3">
    <name type="scientific">Cloacibacterium normanense</name>
    <dbReference type="NCBI Taxonomy" id="237258"/>
    <lineage>
        <taxon>Bacteria</taxon>
        <taxon>Pseudomonadati</taxon>
        <taxon>Bacteroidota</taxon>
        <taxon>Flavobacteriia</taxon>
        <taxon>Flavobacteriales</taxon>
        <taxon>Weeksellaceae</taxon>
    </lineage>
</organism>
<feature type="transmembrane region" description="Helical" evidence="1">
    <location>
        <begin position="312"/>
        <end position="335"/>
    </location>
</feature>
<dbReference type="Proteomes" id="UP000095601">
    <property type="component" value="Unassembled WGS sequence"/>
</dbReference>
<feature type="transmembrane region" description="Helical" evidence="1">
    <location>
        <begin position="378"/>
        <end position="397"/>
    </location>
</feature>
<feature type="transmembrane region" description="Helical" evidence="1">
    <location>
        <begin position="347"/>
        <end position="372"/>
    </location>
</feature>
<feature type="transmembrane region" description="Helical" evidence="1">
    <location>
        <begin position="136"/>
        <end position="159"/>
    </location>
</feature>
<dbReference type="EMBL" id="MKGI01000004">
    <property type="protein sequence ID" value="OEL12476.1"/>
    <property type="molecule type" value="Genomic_DNA"/>
</dbReference>
<protein>
    <submittedName>
        <fullName evidence="2">Putative membrane protein</fullName>
    </submittedName>
</protein>
<dbReference type="STRING" id="237258.SAMN04489756_11129"/>
<evidence type="ECO:0000313" key="2">
    <source>
        <dbReference type="EMBL" id="OEL12476.1"/>
    </source>
</evidence>
<gene>
    <name evidence="2" type="ORF">BHF72_1021</name>
</gene>
<sequence>MKNQAFLLKFSIFSFVIVAILGVLMRYKIAFSLPFVEQKHLQEAHSHFAFYGFITSCIYILVAQYLSKTVEEIQMKKYQILIGVNFFASYGMLLSFLYAGYYWLSIIFSTIALLNSFVYYFFLYRDLKNLQETSKIWFLAAFFFAVLSSLGVFTLSYMMASKNVVQELYLASTYFYLHFQYNGFFIFSCLGLLFYHLKEKGILISSKENRNIFWLLFIGCFVGFGLSVLWLKLPVWIYLVIVLATLAQTHGAFVFFKWIKNQWPKIKTTTNALQRFVFIYVGFAFAVKILLQLGSVIPAVSQFAFGFRNVVIAYLHLILLMCVATFLLSQVIQNFKTSPRLNAGLKYFLLSVFLNEFLLGLMGIFSIKYVAIPFANEFLFGISVLILISILIIFNTLKEKNN</sequence>
<evidence type="ECO:0000313" key="3">
    <source>
        <dbReference type="Proteomes" id="UP000095601"/>
    </source>
</evidence>
<dbReference type="PATRIC" id="fig|237258.4.peg.1893"/>
<keyword evidence="1" id="KW-0812">Transmembrane</keyword>
<feature type="transmembrane region" description="Helical" evidence="1">
    <location>
        <begin position="78"/>
        <end position="97"/>
    </location>
</feature>
<feature type="transmembrane region" description="Helical" evidence="1">
    <location>
        <begin position="212"/>
        <end position="230"/>
    </location>
</feature>
<feature type="transmembrane region" description="Helical" evidence="1">
    <location>
        <begin position="7"/>
        <end position="27"/>
    </location>
</feature>
<keyword evidence="1" id="KW-0472">Membrane</keyword>
<feature type="transmembrane region" description="Helical" evidence="1">
    <location>
        <begin position="179"/>
        <end position="197"/>
    </location>
</feature>
<dbReference type="AlphaFoldDB" id="A0A1E5UHX9"/>
<keyword evidence="1" id="KW-1133">Transmembrane helix</keyword>
<keyword evidence="3" id="KW-1185">Reference proteome</keyword>
<proteinExistence type="predicted"/>
<evidence type="ECO:0000256" key="1">
    <source>
        <dbReference type="SAM" id="Phobius"/>
    </source>
</evidence>
<accession>A0A1E5UHX9</accession>